<dbReference type="Proteomes" id="UP000693672">
    <property type="component" value="Unassembled WGS sequence"/>
</dbReference>
<dbReference type="EMBL" id="CAJVAS010000037">
    <property type="protein sequence ID" value="CAG7647135.1"/>
    <property type="molecule type" value="Genomic_DNA"/>
</dbReference>
<dbReference type="Pfam" id="PF21946">
    <property type="entry name" value="LppM"/>
    <property type="match status" value="1"/>
</dbReference>
<evidence type="ECO:0000259" key="2">
    <source>
        <dbReference type="Pfam" id="PF21946"/>
    </source>
</evidence>
<reference evidence="3" key="1">
    <citation type="submission" date="2021-06" db="EMBL/GenBank/DDBJ databases">
        <authorList>
            <person name="Criscuolo A."/>
        </authorList>
    </citation>
    <scope>NUCLEOTIDE SEQUENCE</scope>
    <source>
        <strain evidence="3">CIP111600</strain>
    </source>
</reference>
<dbReference type="InterPro" id="IPR053807">
    <property type="entry name" value="LppM"/>
</dbReference>
<accession>A0A916NKU9</accession>
<evidence type="ECO:0000256" key="1">
    <source>
        <dbReference type="SAM" id="Phobius"/>
    </source>
</evidence>
<dbReference type="AlphaFoldDB" id="A0A916NKU9"/>
<gene>
    <name evidence="3" type="ORF">PAESOLCIP111_05320</name>
</gene>
<organism evidence="3 4">
    <name type="scientific">Paenibacillus solanacearum</name>
    <dbReference type="NCBI Taxonomy" id="2048548"/>
    <lineage>
        <taxon>Bacteria</taxon>
        <taxon>Bacillati</taxon>
        <taxon>Bacillota</taxon>
        <taxon>Bacilli</taxon>
        <taxon>Bacillales</taxon>
        <taxon>Paenibacillaceae</taxon>
        <taxon>Paenibacillus</taxon>
    </lineage>
</organism>
<keyword evidence="4" id="KW-1185">Reference proteome</keyword>
<protein>
    <recommendedName>
        <fullName evidence="2">LppM domain-containing protein</fullName>
    </recommendedName>
</protein>
<keyword evidence="1" id="KW-0472">Membrane</keyword>
<dbReference type="PROSITE" id="PS51257">
    <property type="entry name" value="PROKAR_LIPOPROTEIN"/>
    <property type="match status" value="1"/>
</dbReference>
<evidence type="ECO:0000313" key="3">
    <source>
        <dbReference type="EMBL" id="CAG7647135.1"/>
    </source>
</evidence>
<keyword evidence="1" id="KW-0812">Transmembrane</keyword>
<proteinExistence type="predicted"/>
<feature type="domain" description="LppM" evidence="2">
    <location>
        <begin position="29"/>
        <end position="208"/>
    </location>
</feature>
<keyword evidence="1" id="KW-1133">Transmembrane helix</keyword>
<sequence>MLIPGKLRWISLIASLSIFILLTGCVKGDFHVTVNKDGSADLDYKLGMQAQLIGLMSGNGQNDPISELKTNFEKQGFSVSQYRDGDYIGVAAKKHLNNSEEIGNALPSQNILNQNQKSNSSEMMNFSQDKGFFFTTYRYNGSVDLTDMKPDDKDTMGIQQMMLKQIDLKLTLSLPVKADMQNASRVLPDQQTYQWDLIPGTKGEVILQAKVPNITNIMICSIALLLIIGVIVVTFIKNRQRKAAASLSSHEPPLSLE</sequence>
<comment type="caution">
    <text evidence="3">The sequence shown here is derived from an EMBL/GenBank/DDBJ whole genome shotgun (WGS) entry which is preliminary data.</text>
</comment>
<name>A0A916NKU9_9BACL</name>
<evidence type="ECO:0000313" key="4">
    <source>
        <dbReference type="Proteomes" id="UP000693672"/>
    </source>
</evidence>
<feature type="transmembrane region" description="Helical" evidence="1">
    <location>
        <begin position="214"/>
        <end position="236"/>
    </location>
</feature>